<evidence type="ECO:0000256" key="1">
    <source>
        <dbReference type="SAM" id="MobiDB-lite"/>
    </source>
</evidence>
<dbReference type="EMBL" id="JBFCZG010000007">
    <property type="protein sequence ID" value="KAL3419922.1"/>
    <property type="molecule type" value="Genomic_DNA"/>
</dbReference>
<organism evidence="2 3">
    <name type="scientific">Phlyctema vagabunda</name>
    <dbReference type="NCBI Taxonomy" id="108571"/>
    <lineage>
        <taxon>Eukaryota</taxon>
        <taxon>Fungi</taxon>
        <taxon>Dikarya</taxon>
        <taxon>Ascomycota</taxon>
        <taxon>Pezizomycotina</taxon>
        <taxon>Leotiomycetes</taxon>
        <taxon>Helotiales</taxon>
        <taxon>Dermateaceae</taxon>
        <taxon>Phlyctema</taxon>
    </lineage>
</organism>
<evidence type="ECO:0000313" key="3">
    <source>
        <dbReference type="Proteomes" id="UP001629113"/>
    </source>
</evidence>
<accession>A0ABR4P9J4</accession>
<comment type="caution">
    <text evidence="2">The sequence shown here is derived from an EMBL/GenBank/DDBJ whole genome shotgun (WGS) entry which is preliminary data.</text>
</comment>
<dbReference type="Proteomes" id="UP001629113">
    <property type="component" value="Unassembled WGS sequence"/>
</dbReference>
<evidence type="ECO:0000313" key="2">
    <source>
        <dbReference type="EMBL" id="KAL3419922.1"/>
    </source>
</evidence>
<feature type="compositionally biased region" description="Pro residues" evidence="1">
    <location>
        <begin position="186"/>
        <end position="197"/>
    </location>
</feature>
<gene>
    <name evidence="2" type="ORF">PVAG01_08421</name>
</gene>
<protein>
    <submittedName>
        <fullName evidence="2">Uncharacterized protein</fullName>
    </submittedName>
</protein>
<name>A0ABR4P9J4_9HELO</name>
<proteinExistence type="predicted"/>
<keyword evidence="3" id="KW-1185">Reference proteome</keyword>
<sequence>MGQQREGTTLPSPTSAWFFSGVLPKSLFDLEAATKRNSHSAYLKSQSGIAFTSVRQCQPGSPFKDSPDFLLRHPLRVLHLFDQKCNIQEAALAETNLRADQKTSLSFEVTSREPRRSVSNPGILNTIDTRKEINLAILRAAHATSWKRTVVEAPLDPAPYILPALYKIPGSLDPHITAMSSKKPQPKPAPKPAPQPYDPYGGR</sequence>
<feature type="region of interest" description="Disordered" evidence="1">
    <location>
        <begin position="175"/>
        <end position="203"/>
    </location>
</feature>
<reference evidence="2 3" key="1">
    <citation type="submission" date="2024-06" db="EMBL/GenBank/DDBJ databases">
        <title>Complete genome of Phlyctema vagabunda strain 19-DSS-EL-015.</title>
        <authorList>
            <person name="Fiorenzani C."/>
        </authorList>
    </citation>
    <scope>NUCLEOTIDE SEQUENCE [LARGE SCALE GENOMIC DNA]</scope>
    <source>
        <strain evidence="2 3">19-DSS-EL-015</strain>
    </source>
</reference>